<feature type="transmembrane region" description="Helical" evidence="2">
    <location>
        <begin position="189"/>
        <end position="209"/>
    </location>
</feature>
<feature type="transmembrane region" description="Helical" evidence="2">
    <location>
        <begin position="112"/>
        <end position="132"/>
    </location>
</feature>
<feature type="region of interest" description="Disordered" evidence="1">
    <location>
        <begin position="241"/>
        <end position="318"/>
    </location>
</feature>
<feature type="transmembrane region" description="Helical" evidence="2">
    <location>
        <begin position="43"/>
        <end position="60"/>
    </location>
</feature>
<accession>A0A4Z0ZAB4</accession>
<feature type="compositionally biased region" description="Polar residues" evidence="1">
    <location>
        <begin position="549"/>
        <end position="566"/>
    </location>
</feature>
<keyword evidence="2" id="KW-0812">Transmembrane</keyword>
<keyword evidence="2" id="KW-1133">Transmembrane helix</keyword>
<evidence type="ECO:0000313" key="4">
    <source>
        <dbReference type="Proteomes" id="UP000297716"/>
    </source>
</evidence>
<feature type="compositionally biased region" description="Polar residues" evidence="1">
    <location>
        <begin position="1080"/>
        <end position="1095"/>
    </location>
</feature>
<feature type="compositionally biased region" description="Low complexity" evidence="1">
    <location>
        <begin position="503"/>
        <end position="514"/>
    </location>
</feature>
<feature type="compositionally biased region" description="Polar residues" evidence="1">
    <location>
        <begin position="1046"/>
        <end position="1056"/>
    </location>
</feature>
<evidence type="ECO:0000313" key="3">
    <source>
        <dbReference type="EMBL" id="TGJ88575.1"/>
    </source>
</evidence>
<proteinExistence type="predicted"/>
<feature type="region of interest" description="Disordered" evidence="1">
    <location>
        <begin position="1009"/>
        <end position="1095"/>
    </location>
</feature>
<dbReference type="STRING" id="37992.A0A4Z0ZAB4"/>
<dbReference type="Proteomes" id="UP000297716">
    <property type="component" value="Unassembled WGS sequence"/>
</dbReference>
<feature type="region of interest" description="Disordered" evidence="1">
    <location>
        <begin position="423"/>
        <end position="566"/>
    </location>
</feature>
<keyword evidence="4" id="KW-1185">Reference proteome</keyword>
<feature type="compositionally biased region" description="Polar residues" evidence="1">
    <location>
        <begin position="1024"/>
        <end position="1038"/>
    </location>
</feature>
<feature type="region of interest" description="Disordered" evidence="1">
    <location>
        <begin position="1127"/>
        <end position="1153"/>
    </location>
</feature>
<feature type="transmembrane region" description="Helical" evidence="2">
    <location>
        <begin position="216"/>
        <end position="237"/>
    </location>
</feature>
<feature type="compositionally biased region" description="Polar residues" evidence="1">
    <location>
        <begin position="469"/>
        <end position="479"/>
    </location>
</feature>
<feature type="region of interest" description="Disordered" evidence="1">
    <location>
        <begin position="881"/>
        <end position="948"/>
    </location>
</feature>
<dbReference type="OrthoDB" id="5370537at2759"/>
<evidence type="ECO:0000256" key="1">
    <source>
        <dbReference type="SAM" id="MobiDB-lite"/>
    </source>
</evidence>
<feature type="compositionally biased region" description="Low complexity" evidence="1">
    <location>
        <begin position="666"/>
        <end position="675"/>
    </location>
</feature>
<feature type="compositionally biased region" description="Basic and acidic residues" evidence="1">
    <location>
        <begin position="249"/>
        <end position="263"/>
    </location>
</feature>
<feature type="region of interest" description="Disordered" evidence="1">
    <location>
        <begin position="591"/>
        <end position="678"/>
    </location>
</feature>
<feature type="compositionally biased region" description="Low complexity" evidence="1">
    <location>
        <begin position="649"/>
        <end position="658"/>
    </location>
</feature>
<organism evidence="3 4">
    <name type="scientific">Xylaria hypoxylon</name>
    <dbReference type="NCBI Taxonomy" id="37992"/>
    <lineage>
        <taxon>Eukaryota</taxon>
        <taxon>Fungi</taxon>
        <taxon>Dikarya</taxon>
        <taxon>Ascomycota</taxon>
        <taxon>Pezizomycotina</taxon>
        <taxon>Sordariomycetes</taxon>
        <taxon>Xylariomycetidae</taxon>
        <taxon>Xylariales</taxon>
        <taxon>Xylariaceae</taxon>
        <taxon>Xylaria</taxon>
    </lineage>
</organism>
<feature type="compositionally biased region" description="Basic and acidic residues" evidence="1">
    <location>
        <begin position="294"/>
        <end position="304"/>
    </location>
</feature>
<feature type="transmembrane region" description="Helical" evidence="2">
    <location>
        <begin position="6"/>
        <end position="31"/>
    </location>
</feature>
<protein>
    <submittedName>
        <fullName evidence="3">Uncharacterized protein</fullName>
    </submittedName>
</protein>
<name>A0A4Z0ZAB4_9PEZI</name>
<gene>
    <name evidence="3" type="ORF">E0Z10_g207</name>
</gene>
<feature type="transmembrane region" description="Helical" evidence="2">
    <location>
        <begin position="144"/>
        <end position="169"/>
    </location>
</feature>
<feature type="region of interest" description="Disordered" evidence="1">
    <location>
        <begin position="804"/>
        <end position="831"/>
    </location>
</feature>
<comment type="caution">
    <text evidence="3">The sequence shown here is derived from an EMBL/GenBank/DDBJ whole genome shotgun (WGS) entry which is preliminary data.</text>
</comment>
<feature type="compositionally biased region" description="Acidic residues" evidence="1">
    <location>
        <begin position="1136"/>
        <end position="1146"/>
    </location>
</feature>
<evidence type="ECO:0000256" key="2">
    <source>
        <dbReference type="SAM" id="Phobius"/>
    </source>
</evidence>
<dbReference type="EMBL" id="SKBN01000002">
    <property type="protein sequence ID" value="TGJ88575.1"/>
    <property type="molecule type" value="Genomic_DNA"/>
</dbReference>
<sequence length="2165" mass="237738">MAVPGTIQALIAAFSFGILFNAASAALVLYIKGHGSAIYRDGLRLVLILFLFTSSSWALVEFLATLIDPSATSTCQVAVIFSSLFDQFGRVFVEQYLVWAVRKGDAKTPFSLLPQILVFGRLFVGIAFTAVTRPQFKPTCAPISSIRAVSFTAIALDAVIIGLLAIQAFSGSMAGKESNSRSPTQNSKTARLIVVGVALWWGTSVTSLLGLESLDLFYKTALPGIGLTVLVALVTILSQSHGVPRQPPRRPDSPVSREARDLSSSDSTDYPPSRYEDLKETNGLPISGFTTKTEATRNIRRNDDGTFPTISRPMTAGSDVNRNLIQEQLFSVPKSSDLAPALSAIPPLPESWGMIKTASGRMKAVPKAKTKAEKLAISNPILNEDEKMQTSLKRIPTIALAEAAVNDKLRREKYARRISAMIAQRPAPRPPSPQTSPEMLTTEPEVAGELERSESTRSNRTSSGLSVEVNASSTGTQLSPGVEAVRRRSPRQPEPTTLATPFRVIRPGEPIRIPIPRPQERDQNPPATKPEPVKTPLQRRPTIGLPSNPRAQTLKPSAKETSNQKTQTVMFVNNIVYSNPNAVGDIIQEATKVPQPPNSGDTVVNRPRPIPRKGDKDRQVFPAEFTPDPQHRRSKSVGSIVSRKSILQSVSGSPTGLPSLPPMPPMTSTTTRPVPNSTKSMTVEEKMNLLYPTKSSALSSTELSMRRRSSVPNIPTIPVVPQDEHLQLLVDTLSDTESNNDLEVSRGSKRSTARTSSLLGITVGYQNVSQSNAPAASFKSRDPVGELGNTWLPGIPSEQIAMSKEVKRRSSPVIPVGRPPSMSTSHSEARFGDEETMTNWGSVYSPAVPVSRQNARSTYIRKVSRNAASSEEFPIMMFDESLEGLGGSGPSPDSKGDESPSGNSDISQHLSGHFYRRPGDDCPTFSTRADKTRPRKMPPPTPLVLNGRTTKREIIIQVAEPSPLESPRAAYEVIQAQLRNFEKPERDSMENPGRRLALLANLEQEMGQLESKWQSTHDHLGRESMSSIKTSPSPNSRPASLAPTLSRPSSQRSSIAYTIAERRASRRARIPRGGGEETLDTSSQNLLQSSENPRGTASQILTEAHVQQAPELLMKHNDSTVLSILKASLGNPSPPETDESDLDMESEATRSTSPIHVLWSQRESKREPSKSWLWEPQTRMSQNIHQSYKFPGVCVRLATRKHLSPLTIESSHLWQNNSKLMPIKSHEGLWNSQPSSRRPGLAKALVRPVTIRPPRKNKRVTLLPDIIENPEPLPDKRGTLGIFQFPWGEKSEHASIQYRPSQVSMAMPGTMTTGNSVGNAMVVAKASEFEATEYSSSFFDDYEEEGDNFSDFSGSGDDEFDETTLWEIASLLQTDRIPSRDSLLPMPLQSPSLIDPSVLSEYDTDMPSDDEDGNENIVEDAAIVKHTAAVEEQNISDDIVRPLLWTPQHTSQDRLQKFGLPQHESWSWKLNERIIVPPNRTRAQSLTDELNPIWSTKLWSPMTKEARSPDESLLWAASKNTSEPQATSYAVLPVQIQQRAPTLWVKSGAMANSTTQRVVSTFGLPGPEPETWQGLISVTSVVKRSKSQPNRSLLSINSSVLWSQSKKTDPKTLWTQPSLSPVFENNGLFRPGALRADYRTTTQSPAALSLSKRAFRRNSISLEPITSINLWSLKISTFVKPSTADLWKPDTNSPEVATIKPVPTLAANSSLSGLWKRPVQVQTPASLGLFDSEAPRYDFRRTSKPPVAIITSTTPRLVRENTSVLTSRNLWAPQHVQATVVKDEKVSFLWKGKRSTNAKSTPTLFEVDAGRINYRTTSADPAALVIVRKPRTIQLPLQALESSHLWSTSQVVRLEVDWITMGAAYPTSSSPPSPSRARSAAPVLAATTSSKSKGGFFSSLFGKKTNKDSATTVAPEGERNATTSNYDLELPEGIIVKNLDMITRAKPVHNANWDAAPAEAVAASHPRTILALRASYPQDWDAQLGEALIAAYVAPKISLQRATPRDWSLALHQAVFESYPELRYSRGQTLAYPWNAEIQNKIVKDEILDYDVTIRHPVFFGSLKTAAEIVHPALTGYRVGIMDASMVASASPSTSPLWTKSVESQATIADGLWTFGNERDSNLNIMPQRMQNNNITSHYPMRGNKVARSLSPEMETGFGKQGLWN</sequence>
<reference evidence="3 4" key="1">
    <citation type="submission" date="2019-03" db="EMBL/GenBank/DDBJ databases">
        <title>Draft genome sequence of Xylaria hypoxylon DSM 108379, a ubiquitous saprotrophic-parasitic fungi on hardwood.</title>
        <authorList>
            <person name="Buettner E."/>
            <person name="Leonhardt S."/>
            <person name="Gebauer A.M."/>
            <person name="Liers C."/>
            <person name="Hofrichter M."/>
            <person name="Kellner H."/>
        </authorList>
    </citation>
    <scope>NUCLEOTIDE SEQUENCE [LARGE SCALE GENOMIC DNA]</scope>
    <source>
        <strain evidence="3 4">DSM 108379</strain>
    </source>
</reference>
<keyword evidence="2" id="KW-0472">Membrane</keyword>